<evidence type="ECO:0000256" key="5">
    <source>
        <dbReference type="SAM" id="Phobius"/>
    </source>
</evidence>
<comment type="caution">
    <text evidence="7">The sequence shown here is derived from an EMBL/GenBank/DDBJ whole genome shotgun (WGS) entry which is preliminary data.</text>
</comment>
<keyword evidence="4 5" id="KW-0472">Membrane</keyword>
<dbReference type="Pfam" id="PF03151">
    <property type="entry name" value="TPT"/>
    <property type="match status" value="1"/>
</dbReference>
<proteinExistence type="predicted"/>
<dbReference type="InterPro" id="IPR050186">
    <property type="entry name" value="TPT_transporter"/>
</dbReference>
<sequence>AAETLQLVERTAPVMVYGTLVIFCSAGFVNLNSYLMQKGMFPFAVPLVMLQASFTTCMCAMLLIFRPKLFPSLTDPEHKVYLDSKFLLRRIAPVAVFFTAQLALSNVAYNYASVAFLQMIKESNLVTVYVMSVILGFEILKFRQVSLILTLVLATLATIKGELQFEVMGLGLQGACCLCECTKLVVQGLLLSGSGKKLDALSYVLLISPLCLFFLLVLVAVHVTFVPLPMVELPQWSDVMNCKYLIAINVMTAFVLNLAIAFFFKHSSAMAFLLVGVAKDALIVLACALIFEESIGSLQAVAFAMQLLLVFVWSMMKSFPEVFDL</sequence>
<evidence type="ECO:0000313" key="8">
    <source>
        <dbReference type="Proteomes" id="UP000626109"/>
    </source>
</evidence>
<keyword evidence="3 5" id="KW-1133">Transmembrane helix</keyword>
<dbReference type="PANTHER" id="PTHR11132">
    <property type="entry name" value="SOLUTE CARRIER FAMILY 35"/>
    <property type="match status" value="1"/>
</dbReference>
<dbReference type="EMBL" id="CAJNNW010020740">
    <property type="protein sequence ID" value="CAE8666772.1"/>
    <property type="molecule type" value="Genomic_DNA"/>
</dbReference>
<gene>
    <name evidence="7" type="ORF">PGLA2088_LOCUS16406</name>
</gene>
<feature type="transmembrane region" description="Helical" evidence="5">
    <location>
        <begin position="244"/>
        <end position="264"/>
    </location>
</feature>
<dbReference type="Proteomes" id="UP000626109">
    <property type="component" value="Unassembled WGS sequence"/>
</dbReference>
<feature type="transmembrane region" description="Helical" evidence="5">
    <location>
        <begin position="297"/>
        <end position="316"/>
    </location>
</feature>
<organism evidence="7 8">
    <name type="scientific">Polarella glacialis</name>
    <name type="common">Dinoflagellate</name>
    <dbReference type="NCBI Taxonomy" id="89957"/>
    <lineage>
        <taxon>Eukaryota</taxon>
        <taxon>Sar</taxon>
        <taxon>Alveolata</taxon>
        <taxon>Dinophyceae</taxon>
        <taxon>Suessiales</taxon>
        <taxon>Suessiaceae</taxon>
        <taxon>Polarella</taxon>
    </lineage>
</organism>
<feature type="non-terminal residue" evidence="7">
    <location>
        <position position="1"/>
    </location>
</feature>
<feature type="transmembrane region" description="Helical" evidence="5">
    <location>
        <begin position="43"/>
        <end position="65"/>
    </location>
</feature>
<accession>A0A813J3L4</accession>
<dbReference type="InterPro" id="IPR004853">
    <property type="entry name" value="Sugar_P_trans_dom"/>
</dbReference>
<dbReference type="GO" id="GO:0016020">
    <property type="term" value="C:membrane"/>
    <property type="evidence" value="ECO:0007669"/>
    <property type="project" value="UniProtKB-SubCell"/>
</dbReference>
<feature type="transmembrane region" description="Helical" evidence="5">
    <location>
        <begin position="271"/>
        <end position="291"/>
    </location>
</feature>
<keyword evidence="2 5" id="KW-0812">Transmembrane</keyword>
<feature type="transmembrane region" description="Helical" evidence="5">
    <location>
        <begin position="124"/>
        <end position="140"/>
    </location>
</feature>
<evidence type="ECO:0000259" key="6">
    <source>
        <dbReference type="Pfam" id="PF03151"/>
    </source>
</evidence>
<feature type="domain" description="Sugar phosphate transporter" evidence="6">
    <location>
        <begin position="43"/>
        <end position="314"/>
    </location>
</feature>
<evidence type="ECO:0000256" key="2">
    <source>
        <dbReference type="ARBA" id="ARBA00022692"/>
    </source>
</evidence>
<feature type="transmembrane region" description="Helical" evidence="5">
    <location>
        <begin position="203"/>
        <end position="224"/>
    </location>
</feature>
<evidence type="ECO:0000256" key="1">
    <source>
        <dbReference type="ARBA" id="ARBA00004141"/>
    </source>
</evidence>
<feature type="non-terminal residue" evidence="7">
    <location>
        <position position="325"/>
    </location>
</feature>
<name>A0A813J3L4_POLGL</name>
<evidence type="ECO:0000256" key="4">
    <source>
        <dbReference type="ARBA" id="ARBA00023136"/>
    </source>
</evidence>
<reference evidence="7" key="1">
    <citation type="submission" date="2021-02" db="EMBL/GenBank/DDBJ databases">
        <authorList>
            <person name="Dougan E. K."/>
            <person name="Rhodes N."/>
            <person name="Thang M."/>
            <person name="Chan C."/>
        </authorList>
    </citation>
    <scope>NUCLEOTIDE SEQUENCE</scope>
</reference>
<feature type="transmembrane region" description="Helical" evidence="5">
    <location>
        <begin position="86"/>
        <end position="104"/>
    </location>
</feature>
<dbReference type="AlphaFoldDB" id="A0A813J3L4"/>
<evidence type="ECO:0000313" key="7">
    <source>
        <dbReference type="EMBL" id="CAE8666772.1"/>
    </source>
</evidence>
<feature type="transmembrane region" description="Helical" evidence="5">
    <location>
        <begin position="12"/>
        <end position="31"/>
    </location>
</feature>
<comment type="subcellular location">
    <subcellularLocation>
        <location evidence="1">Membrane</location>
        <topology evidence="1">Multi-pass membrane protein</topology>
    </subcellularLocation>
</comment>
<protein>
    <recommendedName>
        <fullName evidence="6">Sugar phosphate transporter domain-containing protein</fullName>
    </recommendedName>
</protein>
<evidence type="ECO:0000256" key="3">
    <source>
        <dbReference type="ARBA" id="ARBA00022989"/>
    </source>
</evidence>